<gene>
    <name evidence="1" type="ORF">A2Y68_00715</name>
</gene>
<organism evidence="1 2">
    <name type="scientific">Candidatus Woesebacteria bacterium RBG_13_46_13</name>
    <dbReference type="NCBI Taxonomy" id="1802479"/>
    <lineage>
        <taxon>Bacteria</taxon>
        <taxon>Candidatus Woeseibacteriota</taxon>
    </lineage>
</organism>
<evidence type="ECO:0000313" key="2">
    <source>
        <dbReference type="Proteomes" id="UP000176778"/>
    </source>
</evidence>
<name>A0A1F7X6L9_9BACT</name>
<reference evidence="1 2" key="1">
    <citation type="journal article" date="2016" name="Nat. Commun.">
        <title>Thousands of microbial genomes shed light on interconnected biogeochemical processes in an aquifer system.</title>
        <authorList>
            <person name="Anantharaman K."/>
            <person name="Brown C.T."/>
            <person name="Hug L.A."/>
            <person name="Sharon I."/>
            <person name="Castelle C.J."/>
            <person name="Probst A.J."/>
            <person name="Thomas B.C."/>
            <person name="Singh A."/>
            <person name="Wilkins M.J."/>
            <person name="Karaoz U."/>
            <person name="Brodie E.L."/>
            <person name="Williams K.H."/>
            <person name="Hubbard S.S."/>
            <person name="Banfield J.F."/>
        </authorList>
    </citation>
    <scope>NUCLEOTIDE SEQUENCE [LARGE SCALE GENOMIC DNA]</scope>
</reference>
<evidence type="ECO:0000313" key="1">
    <source>
        <dbReference type="EMBL" id="OGM09935.1"/>
    </source>
</evidence>
<dbReference type="AlphaFoldDB" id="A0A1F7X6L9"/>
<comment type="caution">
    <text evidence="1">The sequence shown here is derived from an EMBL/GenBank/DDBJ whole genome shotgun (WGS) entry which is preliminary data.</text>
</comment>
<protein>
    <submittedName>
        <fullName evidence="1">Uncharacterized protein</fullName>
    </submittedName>
</protein>
<dbReference type="EMBL" id="MGFR01000002">
    <property type="protein sequence ID" value="OGM09935.1"/>
    <property type="molecule type" value="Genomic_DNA"/>
</dbReference>
<accession>A0A1F7X6L9</accession>
<sequence length="205" mass="22679">MEAGNQIETLRTPYVAARLNPSRQEFVSAFVEKPARSYLDIGCGEKPRLSVKLGKGDVWVGADPAIAASGETVGVQSGVSVHKDARMFVYSDLAAEVPEFKPDCLISVAPNPKDVVEGNIINDELEKFLDPSKYQFFLLVFDNRTFEAQGYLREALQTTARWMHEHGFQRTIASNAIRDTFRPNSADLGASGNKVLVFARNPKRS</sequence>
<dbReference type="Proteomes" id="UP000176778">
    <property type="component" value="Unassembled WGS sequence"/>
</dbReference>
<proteinExistence type="predicted"/>